<dbReference type="HOGENOM" id="CLU_098183_1_2_5"/>
<dbReference type="InterPro" id="IPR002177">
    <property type="entry name" value="DPS_DNA-bd"/>
</dbReference>
<dbReference type="EMBL" id="CP000464">
    <property type="protein sequence ID" value="ABI93390.1"/>
    <property type="molecule type" value="Genomic_DNA"/>
</dbReference>
<feature type="domain" description="Ferritin/DPS" evidence="3">
    <location>
        <begin position="17"/>
        <end position="158"/>
    </location>
</feature>
<dbReference type="PROSITE" id="PS00819">
    <property type="entry name" value="DPS_2"/>
    <property type="match status" value="1"/>
</dbReference>
<dbReference type="KEGG" id="rde:RD1_A0091"/>
<dbReference type="GO" id="GO:0016722">
    <property type="term" value="F:oxidoreductase activity, acting on metal ions"/>
    <property type="evidence" value="ECO:0007669"/>
    <property type="project" value="InterPro"/>
</dbReference>
<protein>
    <submittedName>
        <fullName evidence="4">DNA protection during starvation protein, putative</fullName>
    </submittedName>
</protein>
<sequence length="167" mass="18429">MRHTRLKLADNTRKTAIDLLQRTLADAIDLRLAVKQAHWTIRDPRFQQLHEFFDSLVEPLDEEIDTMAERIATLGGVPDGRAIAVGQSSRLDPYGTDVVSGDDHLEALADRFATLGNHVRESIDLADEAGDADTADIFTSASRYLDKTVWFLEAHLSNDASGLKAAS</sequence>
<dbReference type="PANTHER" id="PTHR42932:SF3">
    <property type="entry name" value="DNA PROTECTION DURING STARVATION PROTEIN"/>
    <property type="match status" value="1"/>
</dbReference>
<evidence type="ECO:0000259" key="3">
    <source>
        <dbReference type="Pfam" id="PF00210"/>
    </source>
</evidence>
<dbReference type="InterPro" id="IPR008331">
    <property type="entry name" value="Ferritin_DPS_dom"/>
</dbReference>
<evidence type="ECO:0000256" key="2">
    <source>
        <dbReference type="RuleBase" id="RU003875"/>
    </source>
</evidence>
<dbReference type="NCBIfam" id="NF006975">
    <property type="entry name" value="PRK09448.1"/>
    <property type="match status" value="1"/>
</dbReference>
<evidence type="ECO:0000313" key="4">
    <source>
        <dbReference type="EMBL" id="ABI93390.1"/>
    </source>
</evidence>
<dbReference type="AlphaFoldDB" id="Q07GK9"/>
<keyword evidence="5" id="KW-1185">Reference proteome</keyword>
<evidence type="ECO:0000313" key="5">
    <source>
        <dbReference type="Proteomes" id="UP000007029"/>
    </source>
</evidence>
<dbReference type="PRINTS" id="PR01346">
    <property type="entry name" value="HELNAPAPROT"/>
</dbReference>
<dbReference type="InterPro" id="IPR009078">
    <property type="entry name" value="Ferritin-like_SF"/>
</dbReference>
<name>Q07GK9_ROSDO</name>
<dbReference type="OrthoDB" id="9797687at2"/>
<comment type="similarity">
    <text evidence="1 2">Belongs to the Dps family.</text>
</comment>
<dbReference type="RefSeq" id="WP_011655446.1">
    <property type="nucleotide sequence ID" value="NC_008386.1"/>
</dbReference>
<dbReference type="Pfam" id="PF00210">
    <property type="entry name" value="Ferritin"/>
    <property type="match status" value="1"/>
</dbReference>
<dbReference type="CDD" id="cd01043">
    <property type="entry name" value="DPS"/>
    <property type="match status" value="1"/>
</dbReference>
<gene>
    <name evidence="4" type="primary">dps</name>
    <name evidence="4" type="ordered locus">RD1_A0091</name>
</gene>
<organism evidence="4 5">
    <name type="scientific">Roseobacter denitrificans (strain ATCC 33942 / OCh 114)</name>
    <name type="common">Erythrobacter sp. (strain OCh 114)</name>
    <name type="synonym">Roseobacter denitrificans</name>
    <dbReference type="NCBI Taxonomy" id="375451"/>
    <lineage>
        <taxon>Bacteria</taxon>
        <taxon>Pseudomonadati</taxon>
        <taxon>Pseudomonadota</taxon>
        <taxon>Alphaproteobacteria</taxon>
        <taxon>Rhodobacterales</taxon>
        <taxon>Roseobacteraceae</taxon>
        <taxon>Roseobacter</taxon>
    </lineage>
</organism>
<geneLocation type="plasmid" evidence="4 5">
    <name>pTB1</name>
</geneLocation>
<dbReference type="InterPro" id="IPR023188">
    <property type="entry name" value="DPS_DNA-bd_CS"/>
</dbReference>
<evidence type="ECO:0000256" key="1">
    <source>
        <dbReference type="ARBA" id="ARBA00009497"/>
    </source>
</evidence>
<dbReference type="PANTHER" id="PTHR42932">
    <property type="entry name" value="GENERAL STRESS PROTEIN 20U"/>
    <property type="match status" value="1"/>
</dbReference>
<dbReference type="Proteomes" id="UP000007029">
    <property type="component" value="Plasmid pTB1"/>
</dbReference>
<accession>Q07GK9</accession>
<reference evidence="4 5" key="1">
    <citation type="journal article" date="2007" name="J. Bacteriol.">
        <title>The complete genome sequence of Roseobacter denitrificans reveals a mixotrophic rather than photosynthetic metabolism.</title>
        <authorList>
            <person name="Swingley W.D."/>
            <person name="Sadekar S."/>
            <person name="Mastrian S.D."/>
            <person name="Matthies H.J."/>
            <person name="Hao J."/>
            <person name="Ramos H."/>
            <person name="Acharya C.R."/>
            <person name="Conrad A.L."/>
            <person name="Taylor H.L."/>
            <person name="Dejesa L.C."/>
            <person name="Shah M.K."/>
            <person name="O'huallachain M.E."/>
            <person name="Lince M.T."/>
            <person name="Blankenship R.E."/>
            <person name="Beatty J.T."/>
            <person name="Touchman J.W."/>
        </authorList>
    </citation>
    <scope>NUCLEOTIDE SEQUENCE [LARGE SCALE GENOMIC DNA]</scope>
    <source>
        <strain evidence="5">ATCC 33942 / OCh 114</strain>
        <plasmid evidence="4 5">pTB1</plasmid>
    </source>
</reference>
<dbReference type="PIRSF" id="PIRSF005900">
    <property type="entry name" value="Dps"/>
    <property type="match status" value="1"/>
</dbReference>
<proteinExistence type="inferred from homology"/>
<dbReference type="Gene3D" id="1.20.1260.10">
    <property type="match status" value="1"/>
</dbReference>
<dbReference type="InterPro" id="IPR012347">
    <property type="entry name" value="Ferritin-like"/>
</dbReference>
<dbReference type="SUPFAM" id="SSF47240">
    <property type="entry name" value="Ferritin-like"/>
    <property type="match status" value="1"/>
</dbReference>
<keyword evidence="4" id="KW-0614">Plasmid</keyword>
<dbReference type="GO" id="GO:0008199">
    <property type="term" value="F:ferric iron binding"/>
    <property type="evidence" value="ECO:0007669"/>
    <property type="project" value="InterPro"/>
</dbReference>